<comment type="caution">
    <text evidence="6">The sequence shown here is derived from an EMBL/GenBank/DDBJ whole genome shotgun (WGS) entry which is preliminary data.</text>
</comment>
<feature type="region of interest" description="Disordered" evidence="1">
    <location>
        <begin position="901"/>
        <end position="920"/>
    </location>
</feature>
<dbReference type="InterPro" id="IPR007110">
    <property type="entry name" value="Ig-like_dom"/>
</dbReference>
<dbReference type="PROSITE" id="PS50835">
    <property type="entry name" value="IG_LIKE"/>
    <property type="match status" value="1"/>
</dbReference>
<dbReference type="InterPro" id="IPR037524">
    <property type="entry name" value="PA14/GLEYA"/>
</dbReference>
<dbReference type="Gene3D" id="3.10.100.10">
    <property type="entry name" value="Mannose-Binding Protein A, subunit A"/>
    <property type="match status" value="1"/>
</dbReference>
<evidence type="ECO:0000259" key="5">
    <source>
        <dbReference type="PROSITE" id="PS51820"/>
    </source>
</evidence>
<dbReference type="SUPFAM" id="SSF56988">
    <property type="entry name" value="Anthrax protective antigen"/>
    <property type="match status" value="1"/>
</dbReference>
<dbReference type="SUPFAM" id="SSF103647">
    <property type="entry name" value="TSP type-3 repeat"/>
    <property type="match status" value="1"/>
</dbReference>
<evidence type="ECO:0000313" key="6">
    <source>
        <dbReference type="EMBL" id="MEE1977471.1"/>
    </source>
</evidence>
<dbReference type="Proteomes" id="UP001356308">
    <property type="component" value="Unassembled WGS sequence"/>
</dbReference>
<feature type="signal peptide" evidence="2">
    <location>
        <begin position="1"/>
        <end position="19"/>
    </location>
</feature>
<dbReference type="PROSITE" id="PS50041">
    <property type="entry name" value="C_TYPE_LECTIN_2"/>
    <property type="match status" value="1"/>
</dbReference>
<sequence length="1069" mass="113442">MKVFKIFLFLFFYVGIVSAQQVYMDAFSNNAYNNNDGNTNFSNNWAESDANGGGATGGNIFVNSGTLTFDGLNSSDYILRNLDLSGVTKDVELSFDYDATGRGNERLRVYLYNSASGNWQNITTLQVSTTGTVTYTLSSNQKSNSSGIAFQSSSGGWSSGESVSINNVTFRIEDQPPVVTATGNQNYCPGDSTPVVETISITDPDDVNIQEVSIQVSNGYINGEDLLTLMGTHPNITANWIAAEGRLVLSGPAISNEFEAAVAAVEFSSSSATPSGSRDFSIIVGDAYFLPDSGHYYQFFSDLGITWTSARDKAALSTYYGLQGYLATLTSLEESNFAGSQISGAGWIGGSDAAVEGEWRWVTGPESGTVFWNGLANGSTPNYAFWNTGEPNQSGNEDYAHITENGTGVDGSWNDLSNTGANSGAYQPKGYVVEYGGMPGDPVIDVSASTTITTVTAPIITSQPTDQIVIEGNNAVFSVAATGGTLSYQWQVSTDDGGSYNDIIGATNSTVTINNVSFSDEGNRYRVLVTESGSSCAEVISDFGLLTVINDSDGDGYADSVDLDDDNDGILDSVENPECSISGSLYYEFYDLTPSGNTVDNIPVTGALSTGYVSDFDVAALQNNVDPGDTDSFSIRYKGQIEIVTAGNYTFFTSSDDGSKLFINGTEVVDNDGNHGVVEASSSPISLTTGVHDIEVAYYENGGGQSLQVSYQGPSIAKQQIPFSILSTNSISNLVYNGDFSSFYYDGWTRTGNQWQEPTNDRAVFEDYTAASSTFSQNLTTEIGKSYNVIFDLGVNTGFANGSNFRVLAAGNQIFSDSSTNIEVSNGGSNVLVERTLSFTATTTTTTLLFEGSSSFGSHHEIYIDNIAVTEQCTAVNNDIDNDGIVNSLDLDSDGDGCPDADEAYGLSGTDSDGNGMYGSGSPAVDANGLVIAASYAQPVDGNNNGTFDFMEATSVAVITSNPSNSTVCPSCTASFTVSANNVDTYQWQFFNGSIWVELNDTGIYSGSQTDTLLITDPSPSDNGNQYRVVVSHTANVCSEETSTAGTLIIQVTTVITNRRITHRVSKSN</sequence>
<proteinExistence type="predicted"/>
<dbReference type="InterPro" id="IPR013783">
    <property type="entry name" value="Ig-like_fold"/>
</dbReference>
<dbReference type="SUPFAM" id="SSF56436">
    <property type="entry name" value="C-type lectin-like"/>
    <property type="match status" value="1"/>
</dbReference>
<dbReference type="InterPro" id="IPR016186">
    <property type="entry name" value="C-type_lectin-like/link_sf"/>
</dbReference>
<dbReference type="Pfam" id="PF07691">
    <property type="entry name" value="PA14"/>
    <property type="match status" value="1"/>
</dbReference>
<dbReference type="InterPro" id="IPR001304">
    <property type="entry name" value="C-type_lectin-like"/>
</dbReference>
<gene>
    <name evidence="6" type="ORF">V1I91_15400</name>
</gene>
<feature type="domain" description="Ig-like" evidence="4">
    <location>
        <begin position="458"/>
        <end position="541"/>
    </location>
</feature>
<dbReference type="Gene3D" id="3.90.182.10">
    <property type="entry name" value="Toxin - Anthrax Protective Antigen,domain 1"/>
    <property type="match status" value="1"/>
</dbReference>
<evidence type="ECO:0000256" key="1">
    <source>
        <dbReference type="SAM" id="MobiDB-lite"/>
    </source>
</evidence>
<dbReference type="InterPro" id="IPR036179">
    <property type="entry name" value="Ig-like_dom_sf"/>
</dbReference>
<dbReference type="EMBL" id="JAZDDG010000007">
    <property type="protein sequence ID" value="MEE1977471.1"/>
    <property type="molecule type" value="Genomic_DNA"/>
</dbReference>
<accession>A0ABU7IXE9</accession>
<protein>
    <submittedName>
        <fullName evidence="6">PA14 domain-containing protein</fullName>
    </submittedName>
</protein>
<dbReference type="InterPro" id="IPR003599">
    <property type="entry name" value="Ig_sub"/>
</dbReference>
<dbReference type="InterPro" id="IPR028974">
    <property type="entry name" value="TSP_type-3_rpt"/>
</dbReference>
<evidence type="ECO:0000256" key="2">
    <source>
        <dbReference type="SAM" id="SignalP"/>
    </source>
</evidence>
<evidence type="ECO:0000259" key="4">
    <source>
        <dbReference type="PROSITE" id="PS50835"/>
    </source>
</evidence>
<organism evidence="6 7">
    <name type="scientific">Maribacter cobaltidurans</name>
    <dbReference type="NCBI Taxonomy" id="1178778"/>
    <lineage>
        <taxon>Bacteria</taxon>
        <taxon>Pseudomonadati</taxon>
        <taxon>Bacteroidota</taxon>
        <taxon>Flavobacteriia</taxon>
        <taxon>Flavobacteriales</taxon>
        <taxon>Flavobacteriaceae</taxon>
        <taxon>Maribacter</taxon>
    </lineage>
</organism>
<dbReference type="CDD" id="cd03603">
    <property type="entry name" value="CLECT_VCBS"/>
    <property type="match status" value="1"/>
</dbReference>
<feature type="domain" description="C-type lectin" evidence="3">
    <location>
        <begin position="292"/>
        <end position="415"/>
    </location>
</feature>
<dbReference type="InterPro" id="IPR011658">
    <property type="entry name" value="PA14_dom"/>
</dbReference>
<dbReference type="SMART" id="SM00758">
    <property type="entry name" value="PA14"/>
    <property type="match status" value="1"/>
</dbReference>
<keyword evidence="7" id="KW-1185">Reference proteome</keyword>
<evidence type="ECO:0000259" key="3">
    <source>
        <dbReference type="PROSITE" id="PS50041"/>
    </source>
</evidence>
<evidence type="ECO:0000313" key="7">
    <source>
        <dbReference type="Proteomes" id="UP001356308"/>
    </source>
</evidence>
<dbReference type="Gene3D" id="2.60.40.10">
    <property type="entry name" value="Immunoglobulins"/>
    <property type="match status" value="2"/>
</dbReference>
<dbReference type="SMART" id="SM00409">
    <property type="entry name" value="IG"/>
    <property type="match status" value="2"/>
</dbReference>
<name>A0ABU7IXE9_9FLAO</name>
<dbReference type="PROSITE" id="PS51820">
    <property type="entry name" value="PA14"/>
    <property type="match status" value="1"/>
</dbReference>
<keyword evidence="2" id="KW-0732">Signal</keyword>
<dbReference type="SUPFAM" id="SSF48726">
    <property type="entry name" value="Immunoglobulin"/>
    <property type="match status" value="1"/>
</dbReference>
<dbReference type="InterPro" id="IPR034007">
    <property type="entry name" value="CTLD_bac"/>
</dbReference>
<reference evidence="6 7" key="1">
    <citation type="submission" date="2024-01" db="EMBL/GenBank/DDBJ databases">
        <title>Maribacter spp. originated from different algae showed divergent polysaccharides utilization ability.</title>
        <authorList>
            <person name="Wang H."/>
            <person name="Wu Y."/>
        </authorList>
    </citation>
    <scope>NUCLEOTIDE SEQUENCE [LARGE SCALE GENOMIC DNA]</scope>
    <source>
        <strain evidence="6 7">PR1</strain>
    </source>
</reference>
<feature type="chain" id="PRO_5045649370" evidence="2">
    <location>
        <begin position="20"/>
        <end position="1069"/>
    </location>
</feature>
<feature type="domain" description="PA14" evidence="5">
    <location>
        <begin position="580"/>
        <end position="725"/>
    </location>
</feature>
<dbReference type="RefSeq" id="WP_272652156.1">
    <property type="nucleotide sequence ID" value="NZ_JAZDDG010000007.1"/>
</dbReference>
<dbReference type="InterPro" id="IPR016187">
    <property type="entry name" value="CTDL_fold"/>
</dbReference>